<dbReference type="InterPro" id="IPR011658">
    <property type="entry name" value="PA14_dom"/>
</dbReference>
<feature type="chain" id="PRO_5042853120" description="PA14 domain-containing protein" evidence="5">
    <location>
        <begin position="22"/>
        <end position="719"/>
    </location>
</feature>
<evidence type="ECO:0000256" key="2">
    <source>
        <dbReference type="ARBA" id="ARBA00022729"/>
    </source>
</evidence>
<keyword evidence="4" id="KW-0472">Membrane</keyword>
<dbReference type="InterPro" id="IPR051154">
    <property type="entry name" value="Prespore-cell_inducing_factor"/>
</dbReference>
<dbReference type="Proteomes" id="UP001344447">
    <property type="component" value="Unassembled WGS sequence"/>
</dbReference>
<keyword evidence="3" id="KW-0325">Glycoprotein</keyword>
<dbReference type="GO" id="GO:0005576">
    <property type="term" value="C:extracellular region"/>
    <property type="evidence" value="ECO:0007669"/>
    <property type="project" value="TreeGrafter"/>
</dbReference>
<accession>A0AAN7TVA6</accession>
<evidence type="ECO:0000313" key="8">
    <source>
        <dbReference type="Proteomes" id="UP001344447"/>
    </source>
</evidence>
<dbReference type="AlphaFoldDB" id="A0AAN7TVA6"/>
<gene>
    <name evidence="7" type="ORF">RB653_009317</name>
</gene>
<keyword evidence="2 5" id="KW-0732">Signal</keyword>
<feature type="transmembrane region" description="Helical" evidence="4">
    <location>
        <begin position="652"/>
        <end position="676"/>
    </location>
</feature>
<dbReference type="PROSITE" id="PS51820">
    <property type="entry name" value="PA14"/>
    <property type="match status" value="1"/>
</dbReference>
<dbReference type="SUPFAM" id="SSF56988">
    <property type="entry name" value="Anthrax protective antigen"/>
    <property type="match status" value="1"/>
</dbReference>
<evidence type="ECO:0000256" key="5">
    <source>
        <dbReference type="SAM" id="SignalP"/>
    </source>
</evidence>
<keyword evidence="4" id="KW-1133">Transmembrane helix</keyword>
<evidence type="ECO:0000256" key="1">
    <source>
        <dbReference type="ARBA" id="ARBA00008709"/>
    </source>
</evidence>
<evidence type="ECO:0000256" key="3">
    <source>
        <dbReference type="ARBA" id="ARBA00023180"/>
    </source>
</evidence>
<name>A0AAN7TVA6_9MYCE</name>
<evidence type="ECO:0000259" key="6">
    <source>
        <dbReference type="PROSITE" id="PS51820"/>
    </source>
</evidence>
<dbReference type="EMBL" id="JAVFKY010000003">
    <property type="protein sequence ID" value="KAK5579632.1"/>
    <property type="molecule type" value="Genomic_DNA"/>
</dbReference>
<keyword evidence="4" id="KW-0812">Transmembrane</keyword>
<dbReference type="InterPro" id="IPR001673">
    <property type="entry name" value="S_mold_repeat"/>
</dbReference>
<comment type="similarity">
    <text evidence="1">Belongs to the prespore-cell-inducing factor family.</text>
</comment>
<dbReference type="NCBIfam" id="TIGR02148">
    <property type="entry name" value="Fibro_Slime"/>
    <property type="match status" value="1"/>
</dbReference>
<keyword evidence="8" id="KW-1185">Reference proteome</keyword>
<dbReference type="PANTHER" id="PTHR31137:SF12">
    <property type="entry name" value="PA14 DOMAIN-CONTAINING PROTEIN-RELATED"/>
    <property type="match status" value="1"/>
</dbReference>
<sequence>MVSNLLKRLILFSLFIPFLYGDDKIFPVTIRDLSPMTNPDFEIKNNNTLVKGIVKSKLNHSDRSPVYCCGDNHAPSNDAYNFVVHNQTTFHSWFHDVPGVNVPVLSKLVFKQNQTDPRVYYYETPSFFPIDDLGFKDPNYKGKKINEPIYMSKDKFAHNYHFCLEMHASFFYIGGEEFNFKGDDDVWVFINDDLVIDLGAPHTAESASVSLDTLGLTKGKSYNFDFFYCERHTTESYIHISTSIDLECKWKDYCGVCEGTGKCCDVSQCTGSLSPCGSWECPPPNIGTKDWKYNCIMKEPNCTLLDTMCTSYECNAISKTCEPRENVDPCAYTNSCEKKICSEELGGCYEVERKCFSEAFSDPTCYELPCVNGTCTVNRLCDIPDKCVISTCIEGNGCSHLKKQCSDKDYCTIDSCSGITGQCIFDRVKDCQPCNETLCATDENDLCIRRECNPYDNSTCNDIKLVDCDDGNLCTNDICDPKTGKCSNLPVVCEIKDACNKQQCDMLTGKCIVTDNCNDNNICSDDSCSADGECIHTKKNCDDANKCTNDFCKVDIGCVHTNISCKASSVCMVATCDPIKGCVESPIVCPSSAFCLIGQCDVGYGGCNQYDKVCIPDDPHCQYGVCDNSTKECTFKNFDPLPFRCQSAAVKAGVIGGAAIAGVVVGGAVALGLALFGAKAGYNHWMSLKNNQMATSSVNPLYEPSPHQGTNPLWEAPPT</sequence>
<dbReference type="Pfam" id="PF07691">
    <property type="entry name" value="PA14"/>
    <property type="match status" value="1"/>
</dbReference>
<dbReference type="Pfam" id="PF00526">
    <property type="entry name" value="Dicty_CTDC"/>
    <property type="match status" value="4"/>
</dbReference>
<dbReference type="InterPro" id="IPR037524">
    <property type="entry name" value="PA14/GLEYA"/>
</dbReference>
<evidence type="ECO:0000313" key="7">
    <source>
        <dbReference type="EMBL" id="KAK5579632.1"/>
    </source>
</evidence>
<comment type="caution">
    <text evidence="7">The sequence shown here is derived from an EMBL/GenBank/DDBJ whole genome shotgun (WGS) entry which is preliminary data.</text>
</comment>
<dbReference type="SMART" id="SM00758">
    <property type="entry name" value="PA14"/>
    <property type="match status" value="1"/>
</dbReference>
<organism evidence="7 8">
    <name type="scientific">Dictyostelium firmibasis</name>
    <dbReference type="NCBI Taxonomy" id="79012"/>
    <lineage>
        <taxon>Eukaryota</taxon>
        <taxon>Amoebozoa</taxon>
        <taxon>Evosea</taxon>
        <taxon>Eumycetozoa</taxon>
        <taxon>Dictyostelia</taxon>
        <taxon>Dictyosteliales</taxon>
        <taxon>Dictyosteliaceae</taxon>
        <taxon>Dictyostelium</taxon>
    </lineage>
</organism>
<dbReference type="InterPro" id="IPR011874">
    <property type="entry name" value="Fibro_Slime"/>
</dbReference>
<reference evidence="7 8" key="1">
    <citation type="submission" date="2023-11" db="EMBL/GenBank/DDBJ databases">
        <title>Dfirmibasis_genome.</title>
        <authorList>
            <person name="Edelbroek B."/>
            <person name="Kjellin J."/>
            <person name="Jerlstrom-Hultqvist J."/>
            <person name="Soderbom F."/>
        </authorList>
    </citation>
    <scope>NUCLEOTIDE SEQUENCE [LARGE SCALE GENOMIC DNA]</scope>
    <source>
        <strain evidence="7 8">TNS-C-14</strain>
    </source>
</reference>
<dbReference type="PANTHER" id="PTHR31137">
    <property type="entry name" value="PROTEIN PSIB-RELATED-RELATED"/>
    <property type="match status" value="1"/>
</dbReference>
<proteinExistence type="inferred from homology"/>
<feature type="domain" description="PA14" evidence="6">
    <location>
        <begin position="112"/>
        <end position="260"/>
    </location>
</feature>
<protein>
    <recommendedName>
        <fullName evidence="6">PA14 domain-containing protein</fullName>
    </recommendedName>
</protein>
<feature type="signal peptide" evidence="5">
    <location>
        <begin position="1"/>
        <end position="21"/>
    </location>
</feature>
<evidence type="ECO:0000256" key="4">
    <source>
        <dbReference type="SAM" id="Phobius"/>
    </source>
</evidence>